<proteinExistence type="predicted"/>
<dbReference type="Proteomes" id="UP000796761">
    <property type="component" value="Unassembled WGS sequence"/>
</dbReference>
<dbReference type="OrthoDB" id="9221952at2759"/>
<keyword evidence="3" id="KW-1185">Reference proteome</keyword>
<protein>
    <submittedName>
        <fullName evidence="2">Uncharacterized protein</fullName>
    </submittedName>
</protein>
<gene>
    <name evidence="2" type="ORF">HGM15179_009228</name>
</gene>
<accession>A0A8K1LL17</accession>
<organism evidence="2 3">
    <name type="scientific">Zosterops borbonicus</name>
    <dbReference type="NCBI Taxonomy" id="364589"/>
    <lineage>
        <taxon>Eukaryota</taxon>
        <taxon>Metazoa</taxon>
        <taxon>Chordata</taxon>
        <taxon>Craniata</taxon>
        <taxon>Vertebrata</taxon>
        <taxon>Euteleostomi</taxon>
        <taxon>Archelosauria</taxon>
        <taxon>Archosauria</taxon>
        <taxon>Dinosauria</taxon>
        <taxon>Saurischia</taxon>
        <taxon>Theropoda</taxon>
        <taxon>Coelurosauria</taxon>
        <taxon>Aves</taxon>
        <taxon>Neognathae</taxon>
        <taxon>Neoaves</taxon>
        <taxon>Telluraves</taxon>
        <taxon>Australaves</taxon>
        <taxon>Passeriformes</taxon>
        <taxon>Sylvioidea</taxon>
        <taxon>Zosteropidae</taxon>
        <taxon>Zosterops</taxon>
    </lineage>
</organism>
<feature type="region of interest" description="Disordered" evidence="1">
    <location>
        <begin position="1"/>
        <end position="29"/>
    </location>
</feature>
<reference evidence="2" key="1">
    <citation type="submission" date="2019-04" db="EMBL/GenBank/DDBJ databases">
        <title>Genome assembly of Zosterops borbonicus 15179.</title>
        <authorList>
            <person name="Leroy T."/>
            <person name="Anselmetti Y."/>
            <person name="Tilak M.-K."/>
            <person name="Nabholz B."/>
        </authorList>
    </citation>
    <scope>NUCLEOTIDE SEQUENCE</scope>
    <source>
        <strain evidence="2">HGM_15179</strain>
        <tissue evidence="2">Muscle</tissue>
    </source>
</reference>
<evidence type="ECO:0000256" key="1">
    <source>
        <dbReference type="SAM" id="MobiDB-lite"/>
    </source>
</evidence>
<comment type="caution">
    <text evidence="2">The sequence shown here is derived from an EMBL/GenBank/DDBJ whole genome shotgun (WGS) entry which is preliminary data.</text>
</comment>
<sequence>MGKQLCPCSPRGSMGDAEIHPQPVGKCPSQSRWMPGGDCDPVGDLVERGPLLPSWSSLSLEDCTPWKNDPHHISFGRTAACESGPMLEKFIENCLLWEGPHSVAGEGLLSWSSGRKPRVMN</sequence>
<dbReference type="AlphaFoldDB" id="A0A8K1LL17"/>
<evidence type="ECO:0000313" key="3">
    <source>
        <dbReference type="Proteomes" id="UP000796761"/>
    </source>
</evidence>
<dbReference type="EMBL" id="SWJQ01000246">
    <property type="protein sequence ID" value="TRZ17899.1"/>
    <property type="molecule type" value="Genomic_DNA"/>
</dbReference>
<evidence type="ECO:0000313" key="2">
    <source>
        <dbReference type="EMBL" id="TRZ17899.1"/>
    </source>
</evidence>
<name>A0A8K1LL17_9PASS</name>